<organism evidence="6 7">
    <name type="scientific">Porphyromonas miyakawae</name>
    <dbReference type="NCBI Taxonomy" id="3137470"/>
    <lineage>
        <taxon>Bacteria</taxon>
        <taxon>Pseudomonadati</taxon>
        <taxon>Bacteroidota</taxon>
        <taxon>Bacteroidia</taxon>
        <taxon>Bacteroidales</taxon>
        <taxon>Porphyromonadaceae</taxon>
        <taxon>Porphyromonas</taxon>
    </lineage>
</organism>
<dbReference type="PRINTS" id="PR00992">
    <property type="entry name" value="ALARACEMASE"/>
</dbReference>
<accession>A0ABQ0E0A5</accession>
<evidence type="ECO:0000259" key="5">
    <source>
        <dbReference type="SMART" id="SM01005"/>
    </source>
</evidence>
<dbReference type="NCBIfam" id="NF008897">
    <property type="entry name" value="PRK11930.1"/>
    <property type="match status" value="1"/>
</dbReference>
<dbReference type="SUPFAM" id="SSF53244">
    <property type="entry name" value="MurD-like peptide ligases, peptide-binding domain"/>
    <property type="match status" value="1"/>
</dbReference>
<dbReference type="InterPro" id="IPR001608">
    <property type="entry name" value="Ala_racemase_N"/>
</dbReference>
<comment type="similarity">
    <text evidence="4">Belongs to the alanine racemase family.</text>
</comment>
<dbReference type="SUPFAM" id="SSF63418">
    <property type="entry name" value="MurE/MurF N-terminal domain"/>
    <property type="match status" value="1"/>
</dbReference>
<dbReference type="InterPro" id="IPR036565">
    <property type="entry name" value="Mur-like_cat_sf"/>
</dbReference>
<dbReference type="InterPro" id="IPR000821">
    <property type="entry name" value="Ala_racemase"/>
</dbReference>
<comment type="caution">
    <text evidence="6">The sequence shown here is derived from an EMBL/GenBank/DDBJ whole genome shotgun (WGS) entry which is preliminary data.</text>
</comment>
<dbReference type="InterPro" id="IPR035911">
    <property type="entry name" value="MurE/MurF_N"/>
</dbReference>
<comment type="pathway">
    <text evidence="4">Amino-acid biosynthesis; D-alanine biosynthesis; D-alanine from L-alanine: step 1/1.</text>
</comment>
<evidence type="ECO:0000313" key="6">
    <source>
        <dbReference type="EMBL" id="GAB1251138.1"/>
    </source>
</evidence>
<protein>
    <recommendedName>
        <fullName evidence="4">Alanine racemase</fullName>
        <ecNumber evidence="4">5.1.1.1</ecNumber>
    </recommendedName>
</protein>
<dbReference type="InterPro" id="IPR029066">
    <property type="entry name" value="PLP-binding_barrel"/>
</dbReference>
<dbReference type="RefSeq" id="WP_411914953.1">
    <property type="nucleotide sequence ID" value="NZ_BAAFSF010000001.1"/>
</dbReference>
<dbReference type="Gene3D" id="3.90.190.20">
    <property type="entry name" value="Mur ligase, C-terminal domain"/>
    <property type="match status" value="1"/>
</dbReference>
<evidence type="ECO:0000256" key="2">
    <source>
        <dbReference type="ARBA" id="ARBA00022898"/>
    </source>
</evidence>
<gene>
    <name evidence="6" type="ORF">Tsumi_02420</name>
</gene>
<dbReference type="InterPro" id="IPR036615">
    <property type="entry name" value="Mur_ligase_C_dom_sf"/>
</dbReference>
<dbReference type="GO" id="GO:0016874">
    <property type="term" value="F:ligase activity"/>
    <property type="evidence" value="ECO:0007669"/>
    <property type="project" value="UniProtKB-KW"/>
</dbReference>
<comment type="cofactor">
    <cofactor evidence="1 4">
        <name>pyridoxal 5'-phosphate</name>
        <dbReference type="ChEBI" id="CHEBI:597326"/>
    </cofactor>
</comment>
<dbReference type="PANTHER" id="PTHR30511:SF0">
    <property type="entry name" value="ALANINE RACEMASE, CATABOLIC-RELATED"/>
    <property type="match status" value="1"/>
</dbReference>
<dbReference type="InterPro" id="IPR009006">
    <property type="entry name" value="Ala_racemase/Decarboxylase_C"/>
</dbReference>
<dbReference type="EC" id="5.1.1.1" evidence="4"/>
<dbReference type="Proteomes" id="UP001628220">
    <property type="component" value="Unassembled WGS sequence"/>
</dbReference>
<dbReference type="PANTHER" id="PTHR30511">
    <property type="entry name" value="ALANINE RACEMASE"/>
    <property type="match status" value="1"/>
</dbReference>
<feature type="domain" description="Alanine racemase C-terminal" evidence="5">
    <location>
        <begin position="700"/>
        <end position="825"/>
    </location>
</feature>
<dbReference type="InterPro" id="IPR011079">
    <property type="entry name" value="Ala_racemase_C"/>
</dbReference>
<feature type="binding site" evidence="4">
    <location>
        <position position="595"/>
    </location>
    <ligand>
        <name>substrate</name>
    </ligand>
</feature>
<evidence type="ECO:0000256" key="3">
    <source>
        <dbReference type="ARBA" id="ARBA00023235"/>
    </source>
</evidence>
<dbReference type="SUPFAM" id="SSF53623">
    <property type="entry name" value="MurD-like peptide ligases, catalytic domain"/>
    <property type="match status" value="1"/>
</dbReference>
<dbReference type="InterPro" id="IPR013221">
    <property type="entry name" value="Mur_ligase_cen"/>
</dbReference>
<feature type="active site" description="Proton acceptor; specific for L-alanine" evidence="4">
    <location>
        <position position="721"/>
    </location>
</feature>
<feature type="modified residue" description="N6-(pyridoxal phosphate)lysine" evidence="4">
    <location>
        <position position="497"/>
    </location>
</feature>
<keyword evidence="7" id="KW-1185">Reference proteome</keyword>
<dbReference type="SUPFAM" id="SSF51419">
    <property type="entry name" value="PLP-binding barrel"/>
    <property type="match status" value="1"/>
</dbReference>
<dbReference type="NCBIfam" id="TIGR00492">
    <property type="entry name" value="alr"/>
    <property type="match status" value="1"/>
</dbReference>
<comment type="catalytic activity">
    <reaction evidence="4">
        <text>L-alanine = D-alanine</text>
        <dbReference type="Rhea" id="RHEA:20249"/>
        <dbReference type="ChEBI" id="CHEBI:57416"/>
        <dbReference type="ChEBI" id="CHEBI:57972"/>
        <dbReference type="EC" id="5.1.1.1"/>
    </reaction>
</comment>
<dbReference type="SMART" id="SM01005">
    <property type="entry name" value="Ala_racemase_C"/>
    <property type="match status" value="1"/>
</dbReference>
<dbReference type="SUPFAM" id="SSF50621">
    <property type="entry name" value="Alanine racemase C-terminal domain-like"/>
    <property type="match status" value="1"/>
</dbReference>
<evidence type="ECO:0000313" key="7">
    <source>
        <dbReference type="Proteomes" id="UP001628220"/>
    </source>
</evidence>
<dbReference type="Gene3D" id="2.40.37.10">
    <property type="entry name" value="Lyase, Ornithine Decarboxylase, Chain A, domain 1"/>
    <property type="match status" value="1"/>
</dbReference>
<dbReference type="Pfam" id="PF01168">
    <property type="entry name" value="Ala_racemase_N"/>
    <property type="match status" value="1"/>
</dbReference>
<keyword evidence="6" id="KW-0436">Ligase</keyword>
<dbReference type="Gene3D" id="3.40.1190.10">
    <property type="entry name" value="Mur-like, catalytic domain"/>
    <property type="match status" value="1"/>
</dbReference>
<reference evidence="6 7" key="1">
    <citation type="journal article" date="2025" name="Int. J. Syst. Evol. Microbiol.">
        <title>Desulfovibrio falkowii sp. nov., Porphyromonas miyakawae sp. nov., Mediterraneibacter flintii sp. nov. and Owariibacterium komagatae gen. nov., sp. nov., isolated from human faeces.</title>
        <authorList>
            <person name="Hamaguchi T."/>
            <person name="Ohara M."/>
            <person name="Hisatomi A."/>
            <person name="Sekiguchi K."/>
            <person name="Takeda J.I."/>
            <person name="Ueyama J."/>
            <person name="Ito M."/>
            <person name="Nishiwaki H."/>
            <person name="Ogi T."/>
            <person name="Hirayama M."/>
            <person name="Ohkuma M."/>
            <person name="Sakamoto M."/>
            <person name="Ohno K."/>
        </authorList>
    </citation>
    <scope>NUCLEOTIDE SEQUENCE [LARGE SCALE GENOMIC DNA]</scope>
    <source>
        <strain evidence="6 7">13CB11C</strain>
    </source>
</reference>
<evidence type="ECO:0000256" key="4">
    <source>
        <dbReference type="HAMAP-Rule" id="MF_01201"/>
    </source>
</evidence>
<keyword evidence="3 4" id="KW-0413">Isomerase</keyword>
<feature type="active site" description="Proton acceptor; specific for D-alanine" evidence="4">
    <location>
        <position position="497"/>
    </location>
</feature>
<sequence>MNYRIEEIAACVHPVEVSLHQAQQQIEHVLTDSRSLTDATTTIFFALRTMTGDGHRYINVLHEHDVRSFVVARDAVLDDSVLADSNVLYVRDPLEALQRLSGAWRRNFTMPVVGITGSNGKTTVKEFLYQLLSYEKKVVRSPRSFNSQLGVPLSLFKIDATDEVAIIEAGISQPGEMERLQRIIRPTYGIITNIGQAHQENFIDTVEKLDEKLRLFKDSERIVYRADDAEIEEGLRRNGLFERAVGWSTKNPEAPLFVKEMERETALTHIECILDGKAYKLQLPFTDKASLENAMHAFLLLWVLSPDLPKCAAPHLAELEPVEMRLEVKEGGEDNLIINDAYNNDINSLAIALDFMQRRALHAGKRRVLILSDILQSAFLTRNLYRMVADMVKRYECDMIIGIGRELCAYQESFKEIEGYFYTDTESFLRSSLPGKLANSVILVKGARNYRFETIVERLAQKINETVMEINLEAMAENVKSIRRHIPQGVKVMAMVKANAYGTGAYETAKMLEEHHIDALAVAVADEGKELRKKGILTPIVVMDPEVNAFSTLIDYNLDPVVFSMSQFEELYYKIDKQGFDHFPIHLEIDSGMHRLGFSPQEAFAVAERISRQSVLSVRSIFSHLAAADEPQNDEYTMSQIKVFSEAYDKMVAVLGYKPIKHILNTAGIMRFPQYAFDMVRLGIGLYGVSPTPEEKLTPVVTLRTTLLQISDMPPGSTVGYGRHGLLPKGGKIGIIPIGYADGYDRRFGCGVGKVAIRGKLYPTIGNICMDTCMIDLTGSDAQPGDRVTLFGGEAPDLQELADSIGTIPYEILSHMAMRIQRIYYRG</sequence>
<evidence type="ECO:0000256" key="1">
    <source>
        <dbReference type="ARBA" id="ARBA00001933"/>
    </source>
</evidence>
<feature type="binding site" evidence="4">
    <location>
        <position position="770"/>
    </location>
    <ligand>
        <name>substrate</name>
    </ligand>
</feature>
<name>A0ABQ0E0A5_9PORP</name>
<dbReference type="HAMAP" id="MF_01201">
    <property type="entry name" value="Ala_racemase"/>
    <property type="match status" value="1"/>
</dbReference>
<proteinExistence type="inferred from homology"/>
<dbReference type="EMBL" id="BAAFSF010000001">
    <property type="protein sequence ID" value="GAB1251138.1"/>
    <property type="molecule type" value="Genomic_DNA"/>
</dbReference>
<dbReference type="Pfam" id="PF00842">
    <property type="entry name" value="Ala_racemase_C"/>
    <property type="match status" value="1"/>
</dbReference>
<keyword evidence="2 4" id="KW-0663">Pyridoxal phosphate</keyword>
<comment type="function">
    <text evidence="4">Catalyzes the interconversion of L-alanine and D-alanine. May also act on other amino acids.</text>
</comment>
<dbReference type="Pfam" id="PF08245">
    <property type="entry name" value="Mur_ligase_M"/>
    <property type="match status" value="1"/>
</dbReference>
<dbReference type="Gene3D" id="3.40.1390.10">
    <property type="entry name" value="MurE/MurF, N-terminal domain"/>
    <property type="match status" value="1"/>
</dbReference>
<dbReference type="CDD" id="cd00430">
    <property type="entry name" value="PLPDE_III_AR"/>
    <property type="match status" value="1"/>
</dbReference>
<dbReference type="Gene3D" id="3.20.20.10">
    <property type="entry name" value="Alanine racemase"/>
    <property type="match status" value="1"/>
</dbReference>